<keyword evidence="4" id="KW-1185">Reference proteome</keyword>
<protein>
    <submittedName>
        <fullName evidence="5">Uncharacterized protein LOC113147473</fullName>
    </submittedName>
</protein>
<dbReference type="Proteomes" id="UP000515125">
    <property type="component" value="Unplaced"/>
</dbReference>
<dbReference type="RefSeq" id="XP_026193968.1">
    <property type="nucleotide sequence ID" value="XM_026338183.1"/>
</dbReference>
<evidence type="ECO:0000256" key="2">
    <source>
        <dbReference type="SAM" id="MobiDB-lite"/>
    </source>
</evidence>
<gene>
    <name evidence="5" type="primary">LOC113147473</name>
</gene>
<dbReference type="PANTHER" id="PTHR23344">
    <property type="entry name" value="GLYCEROPHOSPHORYL DIESTER PHOSPHODIESTERASE"/>
    <property type="match status" value="1"/>
</dbReference>
<name>A0A6P6S1H4_9EIME</name>
<dbReference type="GeneID" id="113147473"/>
<keyword evidence="3" id="KW-1133">Transmembrane helix</keyword>
<proteinExistence type="predicted"/>
<keyword evidence="1" id="KW-0378">Hydrolase</keyword>
<evidence type="ECO:0000313" key="4">
    <source>
        <dbReference type="Proteomes" id="UP000515125"/>
    </source>
</evidence>
<dbReference type="GO" id="GO:0016787">
    <property type="term" value="F:hydrolase activity"/>
    <property type="evidence" value="ECO:0007669"/>
    <property type="project" value="UniProtKB-KW"/>
</dbReference>
<keyword evidence="3" id="KW-0812">Transmembrane</keyword>
<evidence type="ECO:0000313" key="5">
    <source>
        <dbReference type="RefSeq" id="XP_026193968.1"/>
    </source>
</evidence>
<feature type="region of interest" description="Disordered" evidence="2">
    <location>
        <begin position="323"/>
        <end position="342"/>
    </location>
</feature>
<evidence type="ECO:0000256" key="1">
    <source>
        <dbReference type="ARBA" id="ARBA00022801"/>
    </source>
</evidence>
<feature type="transmembrane region" description="Helical" evidence="3">
    <location>
        <begin position="97"/>
        <end position="121"/>
    </location>
</feature>
<dbReference type="OrthoDB" id="10644003at2759"/>
<feature type="transmembrane region" description="Helical" evidence="3">
    <location>
        <begin position="354"/>
        <end position="374"/>
    </location>
</feature>
<reference evidence="5" key="1">
    <citation type="submission" date="2025-08" db="UniProtKB">
        <authorList>
            <consortium name="RefSeq"/>
        </authorList>
    </citation>
    <scope>IDENTIFICATION</scope>
</reference>
<sequence length="687" mass="75008">MAHQLLPPQDLSSAADLRRSGWAPPPAIAGTLQRQRQQQQQQLLLQQRHQSLHWALRAILWWYELPLCRRRQREEQHLEQQQERQCSWLGCARWSRLWLAADCLLLLLVSCTLLAATLFGWCWLGEYRSLQRYVYEASGIPLRASPRGVLTLLVMLTLHAFFLLGSHLVLRSMGMLPQLANVHEAFLAIVGAAAAAAGALVAELSPRHYAGFTMWLQLYLPLFHGALTPVASVALCCILRRAQSVLQAAGSQAPTGASDEEVPVAQGVPLLICGEDSSAEGAAADADRDYSGTSQPAATAAAAAPLPVFGSVVVRERPPSLQMRPLPFSRSSGENGATRGRQGRRRLSLSCIRVWAVILLSVCLWLLLLVFPFLGPGAFGSPCVFSRPPPLNSTRNLAKKIHNTKLAKVAFEALPPSTSRRQQSADAHGANPLPAAALEAQTHAAASQEETPEDACTGAPWLPPRPLAGAVGFSADVHITANHVPFLFRDIYGTVSSIDQKMRDAIAQARIARLSDLLALAVSWKSPILVSVQCPPCSLNAFDCGDSCPLLIFDAVKKAKAEQFLWWQGAMRDEVRRSLPLARLVTEIDAAFEDDPMHMTDIVSAPWTDLEASRVRALAEKAFVLSSKEKQVLSVILIRNNAQHNSSFKTRPDSSGHAETSKTATFGTIQQVEEIKKLIGEFINLLA</sequence>
<feature type="transmembrane region" description="Helical" evidence="3">
    <location>
        <begin position="214"/>
        <end position="239"/>
    </location>
</feature>
<accession>A0A6P6S1H4</accession>
<dbReference type="PANTHER" id="PTHR23344:SF50">
    <property type="entry name" value="GP-PDE DOMAIN-CONTAINING PROTEIN"/>
    <property type="match status" value="1"/>
</dbReference>
<keyword evidence="3" id="KW-0472">Membrane</keyword>
<dbReference type="AlphaFoldDB" id="A0A6P6S1H4"/>
<organism evidence="4 5">
    <name type="scientific">Cyclospora cayetanensis</name>
    <dbReference type="NCBI Taxonomy" id="88456"/>
    <lineage>
        <taxon>Eukaryota</taxon>
        <taxon>Sar</taxon>
        <taxon>Alveolata</taxon>
        <taxon>Apicomplexa</taxon>
        <taxon>Conoidasida</taxon>
        <taxon>Coccidia</taxon>
        <taxon>Eucoccidiorida</taxon>
        <taxon>Eimeriorina</taxon>
        <taxon>Eimeriidae</taxon>
        <taxon>Cyclospora</taxon>
    </lineage>
</organism>
<feature type="transmembrane region" description="Helical" evidence="3">
    <location>
        <begin position="182"/>
        <end position="202"/>
    </location>
</feature>
<evidence type="ECO:0000256" key="3">
    <source>
        <dbReference type="SAM" id="Phobius"/>
    </source>
</evidence>
<feature type="transmembrane region" description="Helical" evidence="3">
    <location>
        <begin position="149"/>
        <end position="170"/>
    </location>
</feature>